<dbReference type="InterPro" id="IPR047122">
    <property type="entry name" value="Trans-enoyl_RdTase-like"/>
</dbReference>
<feature type="domain" description="Enoyl reductase (ER)" evidence="4">
    <location>
        <begin position="15"/>
        <end position="341"/>
    </location>
</feature>
<dbReference type="InterPro" id="IPR011032">
    <property type="entry name" value="GroES-like_sf"/>
</dbReference>
<evidence type="ECO:0000256" key="1">
    <source>
        <dbReference type="ARBA" id="ARBA00008072"/>
    </source>
</evidence>
<evidence type="ECO:0000256" key="3">
    <source>
        <dbReference type="SAM" id="Phobius"/>
    </source>
</evidence>
<sequence>MSTPKNSAAWLIKAGSPLQVGDAPLPTAGPGELVIKNAAVAINPLDCHMQDSGVFVHEWPAIFGCDVAGEVYEVGKDVERFKRGNRVIGHAINLTSGRPQDGAFALYTVIPAVKAAILPDEISFTNGVVVPFALEAAVCVLSLKEPGVAMPGVATPALGLPYPSLQDVPSSGKTIVIYGGSSAVGSMTTQLATAAGLHVIAIVGAHNFEFSKRCGASQVFDRNDTSLADKVSDAVRKNDGEFVGIFDAIATPETYAHDITILDQLGGGNLACVHPPPGIDLPANVNAGMIFAVNDVATPVWEEYVTPALQSGKLQCLPSPLVVGKGLEHIQTALEKSKAGVTTESWDQDVSSIAEDVPPGYEDAAKKFNISGNLLRILNIALGIGLVVAMSFSLANDWGSMSDTGKVLGMLNIVVQSLTVLLDIADLAAGAGVFAITETMSVALPILGAVLAVIGIVLMLVQLFINLFVARQPLPDPIQDSIDDVGHVLIKTFDTAPEPQLTYSISNTSVSASEVTTLTIEGLNKTQGDVTLSRTTITLCSGDDDVCLFGNGEDFIKLGPDDSNHDTSGYTYVSPQEVTAGQLPTPAKLGTTPNYYQYNLQAAGPRKENPTSLTSLILKNGEKLKSVWTAVVNKAGEDKEKSTSWIEVVEAGLTDKSQHQFKITRV</sequence>
<feature type="transmembrane region" description="Helical" evidence="3">
    <location>
        <begin position="374"/>
        <end position="395"/>
    </location>
</feature>
<evidence type="ECO:0000256" key="2">
    <source>
        <dbReference type="ARBA" id="ARBA00023002"/>
    </source>
</evidence>
<dbReference type="CDD" id="cd08249">
    <property type="entry name" value="enoyl_reductase_like"/>
    <property type="match status" value="1"/>
</dbReference>
<evidence type="ECO:0000259" key="4">
    <source>
        <dbReference type="SMART" id="SM00829"/>
    </source>
</evidence>
<organism evidence="5 6">
    <name type="scientific">Penicillium flavigenum</name>
    <dbReference type="NCBI Taxonomy" id="254877"/>
    <lineage>
        <taxon>Eukaryota</taxon>
        <taxon>Fungi</taxon>
        <taxon>Dikarya</taxon>
        <taxon>Ascomycota</taxon>
        <taxon>Pezizomycotina</taxon>
        <taxon>Eurotiomycetes</taxon>
        <taxon>Eurotiomycetidae</taxon>
        <taxon>Eurotiales</taxon>
        <taxon>Aspergillaceae</taxon>
        <taxon>Penicillium</taxon>
    </lineage>
</organism>
<feature type="transmembrane region" description="Helical" evidence="3">
    <location>
        <begin position="442"/>
        <end position="469"/>
    </location>
</feature>
<dbReference type="InterPro" id="IPR013149">
    <property type="entry name" value="ADH-like_C"/>
</dbReference>
<feature type="transmembrane region" description="Helical" evidence="3">
    <location>
        <begin position="407"/>
        <end position="436"/>
    </location>
</feature>
<comment type="caution">
    <text evidence="5">The sequence shown here is derived from an EMBL/GenBank/DDBJ whole genome shotgun (WGS) entry which is preliminary data.</text>
</comment>
<reference evidence="6" key="1">
    <citation type="journal article" date="2017" name="Nat. Microbiol.">
        <title>Global analysis of biosynthetic gene clusters reveals vast potential of secondary metabolite production in Penicillium species.</title>
        <authorList>
            <person name="Nielsen J.C."/>
            <person name="Grijseels S."/>
            <person name="Prigent S."/>
            <person name="Ji B."/>
            <person name="Dainat J."/>
            <person name="Nielsen K.F."/>
            <person name="Frisvad J.C."/>
            <person name="Workman M."/>
            <person name="Nielsen J."/>
        </authorList>
    </citation>
    <scope>NUCLEOTIDE SEQUENCE [LARGE SCALE GENOMIC DNA]</scope>
    <source>
        <strain evidence="6">IBT 14082</strain>
    </source>
</reference>
<dbReference type="Gene3D" id="3.90.180.10">
    <property type="entry name" value="Medium-chain alcohol dehydrogenases, catalytic domain"/>
    <property type="match status" value="1"/>
</dbReference>
<dbReference type="Pfam" id="PF00107">
    <property type="entry name" value="ADH_zinc_N"/>
    <property type="match status" value="1"/>
</dbReference>
<accession>A0A1V6SZB3</accession>
<dbReference type="PANTHER" id="PTHR45348">
    <property type="entry name" value="HYPOTHETICAL OXIDOREDUCTASE (EUROFUNG)"/>
    <property type="match status" value="1"/>
</dbReference>
<proteinExistence type="inferred from homology"/>
<keyword evidence="6" id="KW-1185">Reference proteome</keyword>
<evidence type="ECO:0000313" key="5">
    <source>
        <dbReference type="EMBL" id="OQE19306.1"/>
    </source>
</evidence>
<gene>
    <name evidence="5" type="ORF">PENFLA_c019G02659</name>
</gene>
<dbReference type="OrthoDB" id="48317at2759"/>
<dbReference type="SMART" id="SM00829">
    <property type="entry name" value="PKS_ER"/>
    <property type="match status" value="1"/>
</dbReference>
<dbReference type="PANTHER" id="PTHR45348:SF2">
    <property type="entry name" value="ZINC-TYPE ALCOHOL DEHYDROGENASE-LIKE PROTEIN C2E1P3.01"/>
    <property type="match status" value="1"/>
</dbReference>
<dbReference type="SUPFAM" id="SSF50129">
    <property type="entry name" value="GroES-like"/>
    <property type="match status" value="1"/>
</dbReference>
<dbReference type="InterPro" id="IPR013154">
    <property type="entry name" value="ADH-like_N"/>
</dbReference>
<keyword evidence="3" id="KW-0812">Transmembrane</keyword>
<dbReference type="Gene3D" id="3.40.50.720">
    <property type="entry name" value="NAD(P)-binding Rossmann-like Domain"/>
    <property type="match status" value="1"/>
</dbReference>
<evidence type="ECO:0000313" key="6">
    <source>
        <dbReference type="Proteomes" id="UP000191342"/>
    </source>
</evidence>
<comment type="similarity">
    <text evidence="1">Belongs to the zinc-containing alcohol dehydrogenase family.</text>
</comment>
<protein>
    <recommendedName>
        <fullName evidence="4">Enoyl reductase (ER) domain-containing protein</fullName>
    </recommendedName>
</protein>
<keyword evidence="3" id="KW-1133">Transmembrane helix</keyword>
<dbReference type="EMBL" id="MLQL01000019">
    <property type="protein sequence ID" value="OQE19306.1"/>
    <property type="molecule type" value="Genomic_DNA"/>
</dbReference>
<dbReference type="InterPro" id="IPR020843">
    <property type="entry name" value="ER"/>
</dbReference>
<dbReference type="SUPFAM" id="SSF51735">
    <property type="entry name" value="NAD(P)-binding Rossmann-fold domains"/>
    <property type="match status" value="1"/>
</dbReference>
<keyword evidence="2" id="KW-0560">Oxidoreductase</keyword>
<dbReference type="Pfam" id="PF08240">
    <property type="entry name" value="ADH_N"/>
    <property type="match status" value="1"/>
</dbReference>
<dbReference type="InterPro" id="IPR036291">
    <property type="entry name" value="NAD(P)-bd_dom_sf"/>
</dbReference>
<dbReference type="Proteomes" id="UP000191342">
    <property type="component" value="Unassembled WGS sequence"/>
</dbReference>
<dbReference type="AlphaFoldDB" id="A0A1V6SZB3"/>
<dbReference type="STRING" id="254877.A0A1V6SZB3"/>
<dbReference type="GO" id="GO:0016651">
    <property type="term" value="F:oxidoreductase activity, acting on NAD(P)H"/>
    <property type="evidence" value="ECO:0007669"/>
    <property type="project" value="InterPro"/>
</dbReference>
<keyword evidence="3" id="KW-0472">Membrane</keyword>
<name>A0A1V6SZB3_9EURO</name>